<dbReference type="SUPFAM" id="SSF47473">
    <property type="entry name" value="EF-hand"/>
    <property type="match status" value="1"/>
</dbReference>
<dbReference type="SMART" id="SM00054">
    <property type="entry name" value="EFh"/>
    <property type="match status" value="2"/>
</dbReference>
<evidence type="ECO:0000256" key="2">
    <source>
        <dbReference type="SAM" id="SignalP"/>
    </source>
</evidence>
<dbReference type="Proteomes" id="UP000652430">
    <property type="component" value="Unassembled WGS sequence"/>
</dbReference>
<feature type="compositionally biased region" description="Low complexity" evidence="1">
    <location>
        <begin position="18"/>
        <end position="36"/>
    </location>
</feature>
<dbReference type="RefSeq" id="WP_189674967.1">
    <property type="nucleotide sequence ID" value="NZ_BNAQ01000001.1"/>
</dbReference>
<name>A0ABQ3LCS8_9SPHN</name>
<gene>
    <name evidence="4" type="ORF">GCM10008023_05130</name>
</gene>
<feature type="chain" id="PRO_5045675356" description="EF-hand domain-containing protein" evidence="2">
    <location>
        <begin position="20"/>
        <end position="153"/>
    </location>
</feature>
<dbReference type="Pfam" id="PF13202">
    <property type="entry name" value="EF-hand_5"/>
    <property type="match status" value="1"/>
</dbReference>
<protein>
    <recommendedName>
        <fullName evidence="3">EF-hand domain-containing protein</fullName>
    </recommendedName>
</protein>
<keyword evidence="2" id="KW-0732">Signal</keyword>
<proteinExistence type="predicted"/>
<dbReference type="InterPro" id="IPR002048">
    <property type="entry name" value="EF_hand_dom"/>
</dbReference>
<dbReference type="PROSITE" id="PS00018">
    <property type="entry name" value="EF_HAND_1"/>
    <property type="match status" value="2"/>
</dbReference>
<dbReference type="InterPro" id="IPR018247">
    <property type="entry name" value="EF_Hand_1_Ca_BS"/>
</dbReference>
<dbReference type="InterPro" id="IPR011992">
    <property type="entry name" value="EF-hand-dom_pair"/>
</dbReference>
<feature type="signal peptide" evidence="2">
    <location>
        <begin position="1"/>
        <end position="19"/>
    </location>
</feature>
<evidence type="ECO:0000313" key="5">
    <source>
        <dbReference type="Proteomes" id="UP000652430"/>
    </source>
</evidence>
<dbReference type="Gene3D" id="1.10.238.10">
    <property type="entry name" value="EF-hand"/>
    <property type="match status" value="1"/>
</dbReference>
<organism evidence="4 5">
    <name type="scientific">Sphingomonas glacialis</name>
    <dbReference type="NCBI Taxonomy" id="658225"/>
    <lineage>
        <taxon>Bacteria</taxon>
        <taxon>Pseudomonadati</taxon>
        <taxon>Pseudomonadota</taxon>
        <taxon>Alphaproteobacteria</taxon>
        <taxon>Sphingomonadales</taxon>
        <taxon>Sphingomonadaceae</taxon>
        <taxon>Sphingomonas</taxon>
    </lineage>
</organism>
<sequence>MVNFTLLASAIALASPALAQDAPPATSPAPQSAPTTVDQAGPPQSSAARDAAIPASIVAPEAEAAAKPAAAGTPAADIINAEFGSYDKDGDGVLNAAEFGAWMVALKKVSDPTTDSASPAMNTYLAQAFAQADADKSKTVSKAELTAFLSQQG</sequence>
<evidence type="ECO:0000259" key="3">
    <source>
        <dbReference type="PROSITE" id="PS50222"/>
    </source>
</evidence>
<feature type="domain" description="EF-hand" evidence="3">
    <location>
        <begin position="120"/>
        <end position="153"/>
    </location>
</feature>
<accession>A0ABQ3LCS8</accession>
<feature type="region of interest" description="Disordered" evidence="1">
    <location>
        <begin position="18"/>
        <end position="51"/>
    </location>
</feature>
<comment type="caution">
    <text evidence="4">The sequence shown here is derived from an EMBL/GenBank/DDBJ whole genome shotgun (WGS) entry which is preliminary data.</text>
</comment>
<evidence type="ECO:0000256" key="1">
    <source>
        <dbReference type="SAM" id="MobiDB-lite"/>
    </source>
</evidence>
<keyword evidence="5" id="KW-1185">Reference proteome</keyword>
<dbReference type="EMBL" id="BNAQ01000001">
    <property type="protein sequence ID" value="GHH09004.1"/>
    <property type="molecule type" value="Genomic_DNA"/>
</dbReference>
<dbReference type="PROSITE" id="PS50222">
    <property type="entry name" value="EF_HAND_2"/>
    <property type="match status" value="2"/>
</dbReference>
<reference evidence="5" key="1">
    <citation type="journal article" date="2019" name="Int. J. Syst. Evol. Microbiol.">
        <title>The Global Catalogue of Microorganisms (GCM) 10K type strain sequencing project: providing services to taxonomists for standard genome sequencing and annotation.</title>
        <authorList>
            <consortium name="The Broad Institute Genomics Platform"/>
            <consortium name="The Broad Institute Genome Sequencing Center for Infectious Disease"/>
            <person name="Wu L."/>
            <person name="Ma J."/>
        </authorList>
    </citation>
    <scope>NUCLEOTIDE SEQUENCE [LARGE SCALE GENOMIC DNA]</scope>
    <source>
        <strain evidence="5">CGMCC 1.8957</strain>
    </source>
</reference>
<evidence type="ECO:0000313" key="4">
    <source>
        <dbReference type="EMBL" id="GHH09004.1"/>
    </source>
</evidence>
<feature type="domain" description="EF-hand" evidence="3">
    <location>
        <begin position="74"/>
        <end position="109"/>
    </location>
</feature>